<reference evidence="2" key="1">
    <citation type="journal article" date="2021" name="Proc. Natl. Acad. Sci. U.S.A.">
        <title>A Catalog of Tens of Thousands of Viruses from Human Metagenomes Reveals Hidden Associations with Chronic Diseases.</title>
        <authorList>
            <person name="Tisza M.J."/>
            <person name="Buck C.B."/>
        </authorList>
    </citation>
    <scope>NUCLEOTIDE SEQUENCE</scope>
    <source>
        <strain evidence="2">Ct5rm7</strain>
    </source>
</reference>
<organism evidence="2">
    <name type="scientific">virus sp. ct5rm7</name>
    <dbReference type="NCBI Taxonomy" id="2827298"/>
    <lineage>
        <taxon>Viruses</taxon>
    </lineage>
</organism>
<feature type="region of interest" description="Disordered" evidence="1">
    <location>
        <begin position="1"/>
        <end position="20"/>
    </location>
</feature>
<sequence>MCRHIPETTPQHREDDQGQNLTVQLCNLRLTPSPRLSPGGASQASNKSCAYQAVKAMCHLNETDNDNNGSATGYSTRNRVQSTVNILNPEAGRLPASGFRHTVLIGTI</sequence>
<proteinExistence type="predicted"/>
<feature type="compositionally biased region" description="Basic and acidic residues" evidence="1">
    <location>
        <begin position="1"/>
        <end position="16"/>
    </location>
</feature>
<evidence type="ECO:0000313" key="2">
    <source>
        <dbReference type="EMBL" id="DAE30329.1"/>
    </source>
</evidence>
<accession>A0A8S5RGX3</accession>
<evidence type="ECO:0000256" key="1">
    <source>
        <dbReference type="SAM" id="MobiDB-lite"/>
    </source>
</evidence>
<name>A0A8S5RGX3_9VIRU</name>
<protein>
    <submittedName>
        <fullName evidence="2">Uncharacterized protein</fullName>
    </submittedName>
</protein>
<dbReference type="EMBL" id="BK059103">
    <property type="protein sequence ID" value="DAE30329.1"/>
    <property type="molecule type" value="Genomic_DNA"/>
</dbReference>